<dbReference type="CDD" id="cd00761">
    <property type="entry name" value="Glyco_tranf_GTA_type"/>
    <property type="match status" value="1"/>
</dbReference>
<dbReference type="RefSeq" id="WP_271846586.1">
    <property type="nucleotide sequence ID" value="NZ_JAMRYU010000023.1"/>
</dbReference>
<dbReference type="AlphaFoldDB" id="A0A9X3XRN8"/>
<dbReference type="EMBL" id="JAMRYU010000023">
    <property type="protein sequence ID" value="MDC4242022.1"/>
    <property type="molecule type" value="Genomic_DNA"/>
</dbReference>
<dbReference type="InterPro" id="IPR050834">
    <property type="entry name" value="Glycosyltransf_2"/>
</dbReference>
<reference evidence="2" key="1">
    <citation type="submission" date="2022-05" db="EMBL/GenBank/DDBJ databases">
        <title>Draft genome sequence of Clostridium tertium strain CP3 isolated from Peru.</title>
        <authorList>
            <person name="Hurtado R."/>
            <person name="Lima L."/>
            <person name="Sousa T."/>
            <person name="Jaiswal A.K."/>
            <person name="Tiwari S."/>
            <person name="Maturrano L."/>
            <person name="Brenig B."/>
            <person name="Azevedo V."/>
        </authorList>
    </citation>
    <scope>NUCLEOTIDE SEQUENCE</scope>
    <source>
        <strain evidence="2">CP3</strain>
    </source>
</reference>
<sequence>MIRILIGSPVHQKPFILKEFLLSLKELDLENLYIEYCFIDDNNIEESSLILNKFKEDIEKVTILKSEENTSLYICDDYTHRWSNDLIRKVSNFKNTIIEKALKEDYDYLFLVDSDLVMNPKTLKRLVSLNKEIVSNIFWTRWKPNSYEQPQVWLKDMYTLYDFEHGERLSESEVIKRTADFINMLRKPGTYKVGGLGACTLISKEALSKGVNFNPIYNVSFWGEDRHFCIRAAVLGIQLYVDTYYPAHHIYRDEDLDKVSQYKASNSIRDFQIYSEKAYDILKIALEGIGSYSYKEDIPLNYLEYFGEEEKARLKIGLIIDRRIVLEERITNKINIIRHRTAFTDDVNEIVIKVIYSESGYRNNYSYYEENKSRFILQMDKDKNYKVVKWIFEGKMELANKPLVRKVKEEDNKLTLSMVVKNEENRFLKRVLEDAKQYIDNAVIIDDGSTDNTVGIIKEVLVDIPYTLVKNKDSKFSNEVILRKQQWEETMKINPDWIIFLDADEIFENKFKYSVRDLMKNTEVDGYMFRLYDFWDEEHYREDSLWNAHNVYRLFMIRYQENYKYLFRETPQHCGRMPYNCNNLAYELSNLRLKHYGWSRLQDREEKFERYMKLDPEGKFGILAQYYSILDKNPNLKKWEE</sequence>
<organism evidence="2 3">
    <name type="scientific">Clostridium tertium</name>
    <dbReference type="NCBI Taxonomy" id="1559"/>
    <lineage>
        <taxon>Bacteria</taxon>
        <taxon>Bacillati</taxon>
        <taxon>Bacillota</taxon>
        <taxon>Clostridia</taxon>
        <taxon>Eubacteriales</taxon>
        <taxon>Clostridiaceae</taxon>
        <taxon>Clostridium</taxon>
    </lineage>
</organism>
<feature type="domain" description="Glycosyltransferase 2-like" evidence="1">
    <location>
        <begin position="418"/>
        <end position="569"/>
    </location>
</feature>
<dbReference type="SUPFAM" id="SSF53448">
    <property type="entry name" value="Nucleotide-diphospho-sugar transferases"/>
    <property type="match status" value="2"/>
</dbReference>
<dbReference type="Proteomes" id="UP001141183">
    <property type="component" value="Unassembled WGS sequence"/>
</dbReference>
<evidence type="ECO:0000313" key="2">
    <source>
        <dbReference type="EMBL" id="MDC4242022.1"/>
    </source>
</evidence>
<name>A0A9X3XRN8_9CLOT</name>
<dbReference type="PANTHER" id="PTHR43685:SF2">
    <property type="entry name" value="GLYCOSYLTRANSFERASE 2-LIKE DOMAIN-CONTAINING PROTEIN"/>
    <property type="match status" value="1"/>
</dbReference>
<evidence type="ECO:0000259" key="1">
    <source>
        <dbReference type="Pfam" id="PF00535"/>
    </source>
</evidence>
<proteinExistence type="predicted"/>
<dbReference type="Gene3D" id="3.90.550.10">
    <property type="entry name" value="Spore Coat Polysaccharide Biosynthesis Protein SpsA, Chain A"/>
    <property type="match status" value="2"/>
</dbReference>
<comment type="caution">
    <text evidence="2">The sequence shown here is derived from an EMBL/GenBank/DDBJ whole genome shotgun (WGS) entry which is preliminary data.</text>
</comment>
<accession>A0A9X3XRN8</accession>
<dbReference type="Pfam" id="PF03452">
    <property type="entry name" value="Anp1"/>
    <property type="match status" value="1"/>
</dbReference>
<dbReference type="InterPro" id="IPR001173">
    <property type="entry name" value="Glyco_trans_2-like"/>
</dbReference>
<keyword evidence="3" id="KW-1185">Reference proteome</keyword>
<dbReference type="Pfam" id="PF00535">
    <property type="entry name" value="Glycos_transf_2"/>
    <property type="match status" value="1"/>
</dbReference>
<evidence type="ECO:0000313" key="3">
    <source>
        <dbReference type="Proteomes" id="UP001141183"/>
    </source>
</evidence>
<dbReference type="PANTHER" id="PTHR43685">
    <property type="entry name" value="GLYCOSYLTRANSFERASE"/>
    <property type="match status" value="1"/>
</dbReference>
<gene>
    <name evidence="2" type="ORF">NE398_17955</name>
</gene>
<protein>
    <submittedName>
        <fullName evidence="2">Glycosyltransferase family 2 protein</fullName>
    </submittedName>
</protein>
<dbReference type="InterPro" id="IPR029044">
    <property type="entry name" value="Nucleotide-diphossugar_trans"/>
</dbReference>